<feature type="transmembrane region" description="Helical" evidence="2">
    <location>
        <begin position="222"/>
        <end position="243"/>
    </location>
</feature>
<accession>I4EZ49</accession>
<dbReference type="EMBL" id="FO203431">
    <property type="protein sequence ID" value="CCH88662.1"/>
    <property type="molecule type" value="Genomic_DNA"/>
</dbReference>
<evidence type="ECO:0000256" key="2">
    <source>
        <dbReference type="SAM" id="Phobius"/>
    </source>
</evidence>
<dbReference type="AlphaFoldDB" id="I4EZ49"/>
<gene>
    <name evidence="3" type="ordered locus">MODMU_3249</name>
</gene>
<organism evidence="3 4">
    <name type="scientific">Modestobacter italicus (strain DSM 44449 / CECT 9708 / BC 501)</name>
    <dbReference type="NCBI Taxonomy" id="2732864"/>
    <lineage>
        <taxon>Bacteria</taxon>
        <taxon>Bacillati</taxon>
        <taxon>Actinomycetota</taxon>
        <taxon>Actinomycetes</taxon>
        <taxon>Geodermatophilales</taxon>
        <taxon>Geodermatophilaceae</taxon>
        <taxon>Modestobacter</taxon>
    </lineage>
</organism>
<feature type="region of interest" description="Disordered" evidence="1">
    <location>
        <begin position="1"/>
        <end position="28"/>
    </location>
</feature>
<keyword evidence="4" id="KW-1185">Reference proteome</keyword>
<name>I4EZ49_MODI5</name>
<dbReference type="HOGENOM" id="CLU_1119183_0_0_11"/>
<protein>
    <submittedName>
        <fullName evidence="3">Uncharacterized protein</fullName>
    </submittedName>
</protein>
<keyword evidence="2" id="KW-1133">Transmembrane helix</keyword>
<feature type="transmembrane region" description="Helical" evidence="2">
    <location>
        <begin position="192"/>
        <end position="210"/>
    </location>
</feature>
<dbReference type="Proteomes" id="UP000006461">
    <property type="component" value="Chromosome"/>
</dbReference>
<feature type="transmembrane region" description="Helical" evidence="2">
    <location>
        <begin position="57"/>
        <end position="75"/>
    </location>
</feature>
<feature type="transmembrane region" description="Helical" evidence="2">
    <location>
        <begin position="95"/>
        <end position="115"/>
    </location>
</feature>
<feature type="compositionally biased region" description="Basic and acidic residues" evidence="1">
    <location>
        <begin position="16"/>
        <end position="28"/>
    </location>
</feature>
<evidence type="ECO:0000313" key="3">
    <source>
        <dbReference type="EMBL" id="CCH88662.1"/>
    </source>
</evidence>
<evidence type="ECO:0000256" key="1">
    <source>
        <dbReference type="SAM" id="MobiDB-lite"/>
    </source>
</evidence>
<keyword evidence="2" id="KW-0812">Transmembrane</keyword>
<sequence length="248" mass="25004">MTQDAPGRLHLVTGNHVDRLPDASRDEARDDGAALADLLRRAEALDARAAAEHSPRLAGPLLVGAALTLVLAALARQSWQLPSRGPGGVADVPQSLLTFLLLAAAACVWAAGRAVRPAETLPSAGTARLWWGLVSGAALVSVAAALSLASYAGTGDRPADLVVRCAVPLVPAVLAGVLAADAGRAARVRAALGTGLVTVPLGGLGWALLSSDGRSTAGLVDVLGMTALAAVAPLLLAVAFVAADRRRR</sequence>
<keyword evidence="2" id="KW-0472">Membrane</keyword>
<evidence type="ECO:0000313" key="4">
    <source>
        <dbReference type="Proteomes" id="UP000006461"/>
    </source>
</evidence>
<feature type="transmembrane region" description="Helical" evidence="2">
    <location>
        <begin position="127"/>
        <end position="149"/>
    </location>
</feature>
<dbReference type="KEGG" id="mmar:MODMU_3249"/>
<reference evidence="3 4" key="1">
    <citation type="journal article" date="2012" name="J. Bacteriol.">
        <title>Genome Sequence of Radiation-Resistant Modestobacter marinus Strain BC501, a Representative Actinobacterium That Thrives on Calcareous Stone Surfaces.</title>
        <authorList>
            <person name="Normand P."/>
            <person name="Gury J."/>
            <person name="Pujic P."/>
            <person name="Chouaia B."/>
            <person name="Crotti E."/>
            <person name="Brusetti L."/>
            <person name="Daffonchio D."/>
            <person name="Vacherie B."/>
            <person name="Barbe V."/>
            <person name="Medigue C."/>
            <person name="Calteau A."/>
            <person name="Ghodhbane-Gtari F."/>
            <person name="Essoussi I."/>
            <person name="Nouioui I."/>
            <person name="Abbassi-Ghozzi I."/>
            <person name="Gtari M."/>
        </authorList>
    </citation>
    <scope>NUCLEOTIDE SEQUENCE [LARGE SCALE GENOMIC DNA]</scope>
    <source>
        <strain evidence="4">BC 501</strain>
    </source>
</reference>
<proteinExistence type="predicted"/>
<feature type="transmembrane region" description="Helical" evidence="2">
    <location>
        <begin position="161"/>
        <end position="180"/>
    </location>
</feature>